<dbReference type="Proteomes" id="UP000065822">
    <property type="component" value="Chromosome"/>
</dbReference>
<evidence type="ECO:0000313" key="3">
    <source>
        <dbReference type="EMBL" id="SNV10807.1"/>
    </source>
</evidence>
<name>A0AAX2GYV2_9FLAO</name>
<keyword evidence="4" id="KW-1185">Reference proteome</keyword>
<dbReference type="AlphaFoldDB" id="A0AAX2GYV2"/>
<proteinExistence type="predicted"/>
<reference evidence="2 4" key="1">
    <citation type="submission" date="2016-02" db="EMBL/GenBank/DDBJ databases">
        <authorList>
            <person name="Holder M.E."/>
            <person name="Ajami N.J."/>
            <person name="Petrosino J.F."/>
        </authorList>
    </citation>
    <scope>NUCLEOTIDE SEQUENCE [LARGE SCALE GENOMIC DNA]</scope>
    <source>
        <strain evidence="2 4">CCUG 32990</strain>
    </source>
</reference>
<evidence type="ECO:0008006" key="6">
    <source>
        <dbReference type="Google" id="ProtNLM"/>
    </source>
</evidence>
<protein>
    <recommendedName>
        <fullName evidence="6">DUF4468 domain-containing protein</fullName>
    </recommendedName>
</protein>
<dbReference type="Proteomes" id="UP000215539">
    <property type="component" value="Chromosome 1"/>
</dbReference>
<dbReference type="RefSeq" id="WP_066427962.1">
    <property type="nucleotide sequence ID" value="NZ_CP014227.1"/>
</dbReference>
<accession>A0AAX2GYV2</accession>
<evidence type="ECO:0000313" key="5">
    <source>
        <dbReference type="Proteomes" id="UP000215539"/>
    </source>
</evidence>
<dbReference type="EMBL" id="LT906449">
    <property type="protein sequence ID" value="SNV10807.1"/>
    <property type="molecule type" value="Genomic_DNA"/>
</dbReference>
<feature type="signal peptide" evidence="1">
    <location>
        <begin position="1"/>
        <end position="18"/>
    </location>
</feature>
<evidence type="ECO:0000256" key="1">
    <source>
        <dbReference type="SAM" id="SignalP"/>
    </source>
</evidence>
<sequence>MKRLFLLLTAMVATQGFAQRVTVEEGNLKSLAGTKQINVVFDYTQMHIGKDNLTEKAYVAEHTEWLNKKSVGKGDSWAKSWAIAKEMLWQPKFIELVNVIMKKAKKDIVFKEGDSEAPITLTVNTLWIYQGWDAGVMKQPAKVTTSLVFTDKSGKVLCKLLSEEAPGDQYGSNFNDESRLAEGYAKTGKTLGKLIEKALK</sequence>
<feature type="chain" id="PRO_5043713072" description="DUF4468 domain-containing protein" evidence="1">
    <location>
        <begin position="19"/>
        <end position="200"/>
    </location>
</feature>
<evidence type="ECO:0000313" key="2">
    <source>
        <dbReference type="EMBL" id="AMD84396.1"/>
    </source>
</evidence>
<dbReference type="EMBL" id="CP014227">
    <property type="protein sequence ID" value="AMD84396.1"/>
    <property type="molecule type" value="Genomic_DNA"/>
</dbReference>
<evidence type="ECO:0000313" key="4">
    <source>
        <dbReference type="Proteomes" id="UP000065822"/>
    </source>
</evidence>
<gene>
    <name evidence="2" type="ORF">AXF12_01900</name>
    <name evidence="3" type="ORF">SAMEA44541418_01372</name>
</gene>
<dbReference type="KEGG" id="chg:AXF12_01900"/>
<reference evidence="3 5" key="2">
    <citation type="submission" date="2017-06" db="EMBL/GenBank/DDBJ databases">
        <authorList>
            <consortium name="Pathogen Informatics"/>
        </authorList>
    </citation>
    <scope>NUCLEOTIDE SEQUENCE [LARGE SCALE GENOMIC DNA]</scope>
    <source>
        <strain evidence="3 5">NCTC12947</strain>
    </source>
</reference>
<organism evidence="3 5">
    <name type="scientific">Capnocytophaga haemolytica</name>
    <dbReference type="NCBI Taxonomy" id="45243"/>
    <lineage>
        <taxon>Bacteria</taxon>
        <taxon>Pseudomonadati</taxon>
        <taxon>Bacteroidota</taxon>
        <taxon>Flavobacteriia</taxon>
        <taxon>Flavobacteriales</taxon>
        <taxon>Flavobacteriaceae</taxon>
        <taxon>Capnocytophaga</taxon>
    </lineage>
</organism>
<keyword evidence="1" id="KW-0732">Signal</keyword>